<comment type="caution">
    <text evidence="3">The sequence shown here is derived from an EMBL/GenBank/DDBJ whole genome shotgun (WGS) entry which is preliminary data.</text>
</comment>
<reference evidence="3 4" key="1">
    <citation type="submission" date="2015-12" db="EMBL/GenBank/DDBJ databases">
        <title>Genome sequence of Oceanibaculum pacificum MCCC 1A02656.</title>
        <authorList>
            <person name="Lu L."/>
            <person name="Lai Q."/>
            <person name="Shao Z."/>
            <person name="Qian P."/>
        </authorList>
    </citation>
    <scope>NUCLEOTIDE SEQUENCE [LARGE SCALE GENOMIC DNA]</scope>
    <source>
        <strain evidence="3 4">MCCC 1A02656</strain>
    </source>
</reference>
<dbReference type="GO" id="GO:0008840">
    <property type="term" value="F:4-hydroxy-tetrahydrodipicolinate synthase activity"/>
    <property type="evidence" value="ECO:0007669"/>
    <property type="project" value="TreeGrafter"/>
</dbReference>
<dbReference type="SUPFAM" id="SSF51569">
    <property type="entry name" value="Aldolase"/>
    <property type="match status" value="1"/>
</dbReference>
<dbReference type="InterPro" id="IPR013785">
    <property type="entry name" value="Aldolase_TIM"/>
</dbReference>
<dbReference type="CDD" id="cd00408">
    <property type="entry name" value="DHDPS-like"/>
    <property type="match status" value="1"/>
</dbReference>
<dbReference type="InterPro" id="IPR002220">
    <property type="entry name" value="DapA-like"/>
</dbReference>
<dbReference type="SMART" id="SM01130">
    <property type="entry name" value="DHDPS"/>
    <property type="match status" value="1"/>
</dbReference>
<dbReference type="Gene3D" id="3.20.20.70">
    <property type="entry name" value="Aldolase class I"/>
    <property type="match status" value="1"/>
</dbReference>
<dbReference type="PANTHER" id="PTHR12128">
    <property type="entry name" value="DIHYDRODIPICOLINATE SYNTHASE"/>
    <property type="match status" value="1"/>
</dbReference>
<dbReference type="PIRSF" id="PIRSF001365">
    <property type="entry name" value="DHDPS"/>
    <property type="match status" value="1"/>
</dbReference>
<accession>A0A154WF95</accession>
<gene>
    <name evidence="3" type="ORF">AUP43_17355</name>
</gene>
<dbReference type="STRING" id="580166.AUP43_17355"/>
<dbReference type="Pfam" id="PF00701">
    <property type="entry name" value="DHDPS"/>
    <property type="match status" value="1"/>
</dbReference>
<keyword evidence="4" id="KW-1185">Reference proteome</keyword>
<protein>
    <submittedName>
        <fullName evidence="3">Dihydrodipicolinate synthase family protein</fullName>
    </submittedName>
</protein>
<comment type="similarity">
    <text evidence="2">Belongs to the DapA family.</text>
</comment>
<keyword evidence="1 2" id="KW-0456">Lyase</keyword>
<dbReference type="RefSeq" id="WP_067553087.1">
    <property type="nucleotide sequence ID" value="NZ_LPXN01000052.1"/>
</dbReference>
<evidence type="ECO:0000313" key="3">
    <source>
        <dbReference type="EMBL" id="KZD12135.1"/>
    </source>
</evidence>
<evidence type="ECO:0000313" key="4">
    <source>
        <dbReference type="Proteomes" id="UP000076400"/>
    </source>
</evidence>
<evidence type="ECO:0000256" key="1">
    <source>
        <dbReference type="ARBA" id="ARBA00023239"/>
    </source>
</evidence>
<organism evidence="3 4">
    <name type="scientific">Oceanibaculum pacificum</name>
    <dbReference type="NCBI Taxonomy" id="580166"/>
    <lineage>
        <taxon>Bacteria</taxon>
        <taxon>Pseudomonadati</taxon>
        <taxon>Pseudomonadota</taxon>
        <taxon>Alphaproteobacteria</taxon>
        <taxon>Rhodospirillales</taxon>
        <taxon>Oceanibaculaceae</taxon>
        <taxon>Oceanibaculum</taxon>
    </lineage>
</organism>
<dbReference type="AlphaFoldDB" id="A0A154WF95"/>
<dbReference type="PANTHER" id="PTHR12128:SF72">
    <property type="entry name" value="DIHYDRODIPICOLINATE SYNTHASE"/>
    <property type="match status" value="1"/>
</dbReference>
<name>A0A154WF95_9PROT</name>
<proteinExistence type="inferred from homology"/>
<dbReference type="EMBL" id="LPXN01000052">
    <property type="protein sequence ID" value="KZD12135.1"/>
    <property type="molecule type" value="Genomic_DNA"/>
</dbReference>
<dbReference type="OrthoDB" id="199953at2"/>
<sequence length="321" mass="35223">MRKFKNFQPKGVIPATLLALNEDFSINEKESRRHNAHVAATPGLAAVTVNGHASEVHACTFEEQKRILEFCIDEMGDKIPLINGVYADGSHEAARIAKMADAAGASCLLVFPPQSMSMGGQLRPEMAIRHFKMIADATDLPIILFQYPMGTGLGYPFETLLRLFEEVPSIKAIKDWSNDAMLHEKHIRTFQSLPRPITVLTTHSSWLMASLTMGAGGLLSGAGSVIPDLQVALFEAVQAKDLAKAQAINDRIYPLAQAFYSPPFLDMHNRMKECLVMLDRVEKCVVRPPLMKLSDAELKRLREALSAAGIGRDGAMPLAAE</sequence>
<evidence type="ECO:0000256" key="2">
    <source>
        <dbReference type="PIRNR" id="PIRNR001365"/>
    </source>
</evidence>
<dbReference type="Proteomes" id="UP000076400">
    <property type="component" value="Unassembled WGS sequence"/>
</dbReference>